<dbReference type="AlphaFoldDB" id="A0A316J896"/>
<dbReference type="Proteomes" id="UP000245865">
    <property type="component" value="Unassembled WGS sequence"/>
</dbReference>
<dbReference type="Gene3D" id="3.30.2000.30">
    <property type="match status" value="1"/>
</dbReference>
<evidence type="ECO:0000313" key="2">
    <source>
        <dbReference type="Proteomes" id="UP000245865"/>
    </source>
</evidence>
<comment type="caution">
    <text evidence="1">The sequence shown here is derived from an EMBL/GenBank/DDBJ whole genome shotgun (WGS) entry which is preliminary data.</text>
</comment>
<keyword evidence="2" id="KW-1185">Reference proteome</keyword>
<reference evidence="1 2" key="1">
    <citation type="submission" date="2018-05" db="EMBL/GenBank/DDBJ databases">
        <title>Comparative genomic sequence analysis between strain HN4 and CCM 8460T (Falsochrobactrum ovis) will provide more evidence to prove that HN4 is a new species of Falsochrobactrum.</title>
        <authorList>
            <person name="Lyu W."/>
            <person name="Sun L."/>
            <person name="Yao L."/>
        </authorList>
    </citation>
    <scope>NUCLEOTIDE SEQUENCE [LARGE SCALE GENOMIC DNA]</scope>
    <source>
        <strain evidence="1 2">HN4</strain>
    </source>
</reference>
<proteinExistence type="predicted"/>
<evidence type="ECO:0000313" key="1">
    <source>
        <dbReference type="EMBL" id="PWL18147.1"/>
    </source>
</evidence>
<name>A0A316J896_9HYPH</name>
<sequence>MSSPEIALQKALIERLRNDAGVIALVPALNIHDTNARPVVDPSINLGTDQTDDAEYLARDVTIVFHDLHIWKKEAGLAGGKYIAAAITKAVRKARFQTVDGFHFADCHVYRTRFLRDPEGDFSHGIVTVRAITQEVS</sequence>
<dbReference type="InterPro" id="IPR053745">
    <property type="entry name" value="Viral_Tail_Comp_sf"/>
</dbReference>
<accession>A0A316J896</accession>
<dbReference type="InterPro" id="IPR021508">
    <property type="entry name" value="Gp17-like"/>
</dbReference>
<dbReference type="EMBL" id="QGDB01000003">
    <property type="protein sequence ID" value="PWL18147.1"/>
    <property type="molecule type" value="Genomic_DNA"/>
</dbReference>
<gene>
    <name evidence="1" type="ORF">DKP76_10535</name>
</gene>
<organism evidence="1 2">
    <name type="scientific">Falsochrobactrum shanghaiense</name>
    <dbReference type="NCBI Taxonomy" id="2201899"/>
    <lineage>
        <taxon>Bacteria</taxon>
        <taxon>Pseudomonadati</taxon>
        <taxon>Pseudomonadota</taxon>
        <taxon>Alphaproteobacteria</taxon>
        <taxon>Hyphomicrobiales</taxon>
        <taxon>Brucellaceae</taxon>
        <taxon>Falsochrobactrum</taxon>
    </lineage>
</organism>
<dbReference type="RefSeq" id="WP_109706381.1">
    <property type="nucleotide sequence ID" value="NZ_QGDB01000003.1"/>
</dbReference>
<dbReference type="Pfam" id="PF11367">
    <property type="entry name" value="Tail_completion_gp17"/>
    <property type="match status" value="1"/>
</dbReference>
<dbReference type="OrthoDB" id="7630456at2"/>
<protein>
    <submittedName>
        <fullName evidence="1">DUF3168 domain-containing protein</fullName>
    </submittedName>
</protein>